<dbReference type="GO" id="GO:0003993">
    <property type="term" value="F:acid phosphatase activity"/>
    <property type="evidence" value="ECO:0007669"/>
    <property type="project" value="InterPro"/>
</dbReference>
<feature type="domain" description="Calcineurin-like phosphoesterase" evidence="2">
    <location>
        <begin position="129"/>
        <end position="438"/>
    </location>
</feature>
<proteinExistence type="predicted"/>
<reference evidence="4" key="1">
    <citation type="submission" date="2017-04" db="EMBL/GenBank/DDBJ databases">
        <authorList>
            <person name="Abreu V.A."/>
            <person name="Popin R.V."/>
            <person name="Rigonato J."/>
            <person name="Andreote A.P."/>
            <person name="Schaker P.C."/>
            <person name="Hoff-Risseti C."/>
            <person name="Alvarenga D.O."/>
            <person name="Varani A.M."/>
            <person name="Fiore M.F."/>
        </authorList>
    </citation>
    <scope>NUCLEOTIDE SEQUENCE [LARGE SCALE GENOMIC DNA]</scope>
    <source>
        <strain evidence="4">CENA303</strain>
    </source>
</reference>
<evidence type="ECO:0000313" key="3">
    <source>
        <dbReference type="EMBL" id="OSO89794.1"/>
    </source>
</evidence>
<dbReference type="InterPro" id="IPR004843">
    <property type="entry name" value="Calcineurin-like_PHP"/>
</dbReference>
<dbReference type="Proteomes" id="UP000192997">
    <property type="component" value="Unassembled WGS sequence"/>
</dbReference>
<dbReference type="AlphaFoldDB" id="A0A1X4G5E6"/>
<dbReference type="InterPro" id="IPR029052">
    <property type="entry name" value="Metallo-depent_PP-like"/>
</dbReference>
<dbReference type="EMBL" id="NBYN01000054">
    <property type="protein sequence ID" value="OSO89794.1"/>
    <property type="molecule type" value="Genomic_DNA"/>
</dbReference>
<evidence type="ECO:0000256" key="1">
    <source>
        <dbReference type="ARBA" id="ARBA00022729"/>
    </source>
</evidence>
<gene>
    <name evidence="3" type="ORF">B7O87_11655</name>
</gene>
<dbReference type="RefSeq" id="WP_085728662.1">
    <property type="nucleotide sequence ID" value="NZ_NBYN01000054.1"/>
</dbReference>
<dbReference type="SUPFAM" id="SSF56300">
    <property type="entry name" value="Metallo-dependent phosphatases"/>
    <property type="match status" value="1"/>
</dbReference>
<dbReference type="Gene3D" id="3.60.21.10">
    <property type="match status" value="1"/>
</dbReference>
<organism evidence="3 4">
    <name type="scientific">Cylindrospermopsis raciborskii CENA303</name>
    <dbReference type="NCBI Taxonomy" id="1170769"/>
    <lineage>
        <taxon>Bacteria</taxon>
        <taxon>Bacillati</taxon>
        <taxon>Cyanobacteriota</taxon>
        <taxon>Cyanophyceae</taxon>
        <taxon>Nostocales</taxon>
        <taxon>Aphanizomenonaceae</taxon>
        <taxon>Cylindrospermopsis</taxon>
    </lineage>
</organism>
<comment type="caution">
    <text evidence="3">The sequence shown here is derived from an EMBL/GenBank/DDBJ whole genome shotgun (WGS) entry which is preliminary data.</text>
</comment>
<accession>A0A1X4G5E6</accession>
<dbReference type="PANTHER" id="PTHR22953:SF153">
    <property type="entry name" value="PURPLE ACID PHOSPHATASE"/>
    <property type="match status" value="1"/>
</dbReference>
<evidence type="ECO:0000313" key="4">
    <source>
        <dbReference type="Proteomes" id="UP000192997"/>
    </source>
</evidence>
<keyword evidence="1" id="KW-0732">Signal</keyword>
<dbReference type="Pfam" id="PF00149">
    <property type="entry name" value="Metallophos"/>
    <property type="match status" value="1"/>
</dbReference>
<dbReference type="InterPro" id="IPR039331">
    <property type="entry name" value="PAPs-like"/>
</dbReference>
<evidence type="ECO:0000259" key="2">
    <source>
        <dbReference type="Pfam" id="PF00149"/>
    </source>
</evidence>
<protein>
    <submittedName>
        <fullName evidence="3">Metallophosphoesterase</fullName>
    </submittedName>
</protein>
<name>A0A1X4G5E6_9CYAN</name>
<dbReference type="PANTHER" id="PTHR22953">
    <property type="entry name" value="ACID PHOSPHATASE RELATED"/>
    <property type="match status" value="1"/>
</dbReference>
<sequence>MRSEPQLLTDPFLQLPMVNSVRVVWFTEFAGEQHLVTYGDHLEKTTIAQTTKLTRVREDQESRVKEQRKKGEVYQKPVPRDIWRQEAEITDLTSNLRVPYYVTSITEDGVKINSEVFTLTPIPQPGKPLKILLTSDHQLKPMIAANLQKVVETVGVVDAVWFAGDLVNVPDRASEWFDDLRGNAFFPGLQGRAQYTMEYNGEKLTYTGGKIIQNAPLFPCIGNHEIMGRYTGNISLNHEFNDTIPREIARECYHQVCGKEYLKDYCFNTITYEEIFSLPKSKTGGKTYYALSFGDVRLIVLYVTNAWRNPKLASPTKGRYKETNQQLSSPENWGYGQIIYEPIVPGSDQYIWLEQELNSPEFEQAKYKVVMFHHPAHTLGDNIVPAYTNPLQIIEKDELGNIQSVTYQYPKNTDYIIRDLIPLLEKAKVQLVFYGHSHLWNRFLGQGGINFLETSNVGNSYGAAWGKRERDIPKQYQEDFPQDYIASGNPNGLTPITPTISPLLGEDGQPLPYIASNQFTIFTIFDTGTGTVSSYRFDTTSPNSPVIKFDEFSL</sequence>